<protein>
    <submittedName>
        <fullName evidence="3">Uncharacterized protein</fullName>
    </submittedName>
</protein>
<dbReference type="AlphaFoldDB" id="V4J4Q3"/>
<feature type="domain" description="NGO1945-like C-terminal" evidence="2">
    <location>
        <begin position="143"/>
        <end position="238"/>
    </location>
</feature>
<evidence type="ECO:0000259" key="1">
    <source>
        <dbReference type="Pfam" id="PF09836"/>
    </source>
</evidence>
<evidence type="ECO:0000259" key="2">
    <source>
        <dbReference type="Pfam" id="PF22106"/>
    </source>
</evidence>
<evidence type="ECO:0000313" key="3">
    <source>
        <dbReference type="EMBL" id="ESP90317.1"/>
    </source>
</evidence>
<organism evidence="3 4">
    <name type="scientific">Pseudoalteromonas luteoviolacea (strain 2ta16)</name>
    <dbReference type="NCBI Taxonomy" id="1353533"/>
    <lineage>
        <taxon>Bacteria</taxon>
        <taxon>Pseudomonadati</taxon>
        <taxon>Pseudomonadota</taxon>
        <taxon>Gammaproteobacteria</taxon>
        <taxon>Alteromonadales</taxon>
        <taxon>Pseudoalteromonadaceae</taxon>
        <taxon>Pseudoalteromonas</taxon>
    </lineage>
</organism>
<sequence length="256" mass="29290">MSFHQVQADFVAHIKDPQNFEKPSDVEERRMQVYRELFFNNVEGFIASAFPVLKSLYHSDDWLALVRLFFAQHKCETPYFLEISQEFLRYLDEEYNTTETDPAFMYELAHYEWVELNVSILKRAQDDDLFEGDIDESASLYLSSVAQCVQYTYPVHQIQADFQPTKPQGGPFSFVVYRDSDEETRFIALNPMTSLLLASIELSPGISVSQLSAQLSEQIPGFSAKQLEVGALQTLQQFTQLGIVVDKVNSSPLLKA</sequence>
<dbReference type="InterPro" id="IPR018640">
    <property type="entry name" value="DUF2063"/>
</dbReference>
<reference evidence="3 4" key="1">
    <citation type="submission" date="2013-07" db="EMBL/GenBank/DDBJ databases">
        <title>Draft genome sequence of Pseudoalteromonas luteoviolacea 2ta16.</title>
        <authorList>
            <person name="Allen E.E."/>
            <person name="Azam F."/>
            <person name="Podell S."/>
        </authorList>
    </citation>
    <scope>NUCLEOTIDE SEQUENCE [LARGE SCALE GENOMIC DNA]</scope>
    <source>
        <strain evidence="3 4">2ta16</strain>
    </source>
</reference>
<gene>
    <name evidence="3" type="ORF">PL2TA16_02004</name>
</gene>
<dbReference type="Gene3D" id="3.90.930.50">
    <property type="match status" value="1"/>
</dbReference>
<accession>V4J4Q3</accession>
<name>V4J4Q3_PSEL2</name>
<dbReference type="Pfam" id="PF09836">
    <property type="entry name" value="DUF2063"/>
    <property type="match status" value="1"/>
</dbReference>
<feature type="domain" description="Putative DNA-binding" evidence="1">
    <location>
        <begin position="5"/>
        <end position="91"/>
    </location>
</feature>
<comment type="caution">
    <text evidence="3">The sequence shown here is derived from an EMBL/GenBank/DDBJ whole genome shotgun (WGS) entry which is preliminary data.</text>
</comment>
<dbReference type="Proteomes" id="UP000017820">
    <property type="component" value="Unassembled WGS sequence"/>
</dbReference>
<dbReference type="PATRIC" id="fig|1353533.3.peg.5427"/>
<dbReference type="Gene3D" id="1.10.150.690">
    <property type="entry name" value="DUF2063"/>
    <property type="match status" value="1"/>
</dbReference>
<dbReference type="EMBL" id="AUSV01000136">
    <property type="protein sequence ID" value="ESP90317.1"/>
    <property type="molecule type" value="Genomic_DNA"/>
</dbReference>
<dbReference type="Pfam" id="PF22106">
    <property type="entry name" value="NGO1945_C"/>
    <property type="match status" value="1"/>
</dbReference>
<dbReference type="InterPro" id="IPR044922">
    <property type="entry name" value="DUF2063_N_sf"/>
</dbReference>
<dbReference type="InterPro" id="IPR054098">
    <property type="entry name" value="NGO1945-like_C"/>
</dbReference>
<proteinExistence type="predicted"/>
<dbReference type="RefSeq" id="WP_023402242.1">
    <property type="nucleotide sequence ID" value="NZ_AUSV01000136.1"/>
</dbReference>
<evidence type="ECO:0000313" key="4">
    <source>
        <dbReference type="Proteomes" id="UP000017820"/>
    </source>
</evidence>